<accession>A0A1H9AGD8</accession>
<proteinExistence type="inferred from homology"/>
<dbReference type="InterPro" id="IPR036065">
    <property type="entry name" value="BolA-like_sf"/>
</dbReference>
<dbReference type="SUPFAM" id="SSF82657">
    <property type="entry name" value="BolA-like"/>
    <property type="match status" value="1"/>
</dbReference>
<dbReference type="Proteomes" id="UP000199496">
    <property type="component" value="Unassembled WGS sequence"/>
</dbReference>
<dbReference type="OrthoDB" id="9812890at2"/>
<organism evidence="3 4">
    <name type="scientific">Ectothiorhodospira magna</name>
    <dbReference type="NCBI Taxonomy" id="867345"/>
    <lineage>
        <taxon>Bacteria</taxon>
        <taxon>Pseudomonadati</taxon>
        <taxon>Pseudomonadota</taxon>
        <taxon>Gammaproteobacteria</taxon>
        <taxon>Chromatiales</taxon>
        <taxon>Ectothiorhodospiraceae</taxon>
        <taxon>Ectothiorhodospira</taxon>
    </lineage>
</organism>
<name>A0A1H9AGD8_9GAMM</name>
<dbReference type="InterPro" id="IPR050961">
    <property type="entry name" value="BolA/IbaG_stress_morph_reg"/>
</dbReference>
<evidence type="ECO:0000256" key="1">
    <source>
        <dbReference type="ARBA" id="ARBA00005578"/>
    </source>
</evidence>
<keyword evidence="4" id="KW-1185">Reference proteome</keyword>
<dbReference type="InterPro" id="IPR002634">
    <property type="entry name" value="BolA"/>
</dbReference>
<dbReference type="PANTHER" id="PTHR46229:SF2">
    <property type="entry name" value="BOLA-LIKE PROTEIN 1"/>
    <property type="match status" value="1"/>
</dbReference>
<dbReference type="Gene3D" id="3.30.300.90">
    <property type="entry name" value="BolA-like"/>
    <property type="match status" value="1"/>
</dbReference>
<dbReference type="AlphaFoldDB" id="A0A1H9AGD8"/>
<gene>
    <name evidence="3" type="ORF">SAMN05421693_10556</name>
</gene>
<dbReference type="Pfam" id="PF01722">
    <property type="entry name" value="BolA"/>
    <property type="match status" value="1"/>
</dbReference>
<evidence type="ECO:0000313" key="3">
    <source>
        <dbReference type="EMBL" id="SEP75760.1"/>
    </source>
</evidence>
<protein>
    <submittedName>
        <fullName evidence="3">Acid stress-induced BolA-like protein IbaG/YrbA, predicted regulator of iron metabolism</fullName>
    </submittedName>
</protein>
<dbReference type="STRING" id="867345.SAMN05421693_10556"/>
<evidence type="ECO:0000313" key="4">
    <source>
        <dbReference type="Proteomes" id="UP000199496"/>
    </source>
</evidence>
<comment type="similarity">
    <text evidence="1 2">Belongs to the BolA/IbaG family.</text>
</comment>
<reference evidence="3 4" key="1">
    <citation type="submission" date="2016-10" db="EMBL/GenBank/DDBJ databases">
        <authorList>
            <person name="de Groot N.N."/>
        </authorList>
    </citation>
    <scope>NUCLEOTIDE SEQUENCE [LARGE SCALE GENOMIC DNA]</scope>
    <source>
        <strain evidence="3 4">B7-7</strain>
    </source>
</reference>
<dbReference type="EMBL" id="FOFO01000005">
    <property type="protein sequence ID" value="SEP75760.1"/>
    <property type="molecule type" value="Genomic_DNA"/>
</dbReference>
<dbReference type="PIRSF" id="PIRSF003113">
    <property type="entry name" value="BolA"/>
    <property type="match status" value="1"/>
</dbReference>
<dbReference type="PANTHER" id="PTHR46229">
    <property type="entry name" value="BOLA TRANSCRIPTION REGULATOR"/>
    <property type="match status" value="1"/>
</dbReference>
<dbReference type="RefSeq" id="WP_090204035.1">
    <property type="nucleotide sequence ID" value="NZ_FOFO01000005.1"/>
</dbReference>
<sequence length="82" mass="8918">MTPEQVHALIANGLPDAQVTVSGQEGHFEALVICKSFAGLSRLKREQKVNATVKEAITSGTLHALSIRPMTPEEWAQKHPDT</sequence>
<evidence type="ECO:0000256" key="2">
    <source>
        <dbReference type="RuleBase" id="RU003860"/>
    </source>
</evidence>